<evidence type="ECO:0000259" key="3">
    <source>
        <dbReference type="SMART" id="SM01008"/>
    </source>
</evidence>
<evidence type="ECO:0000313" key="4">
    <source>
        <dbReference type="EMBL" id="SPD74290.1"/>
    </source>
</evidence>
<dbReference type="InterPro" id="IPR037165">
    <property type="entry name" value="AldOxase/xan_DH_Mopterin-bd_sf"/>
</dbReference>
<dbReference type="SMART" id="SM01008">
    <property type="entry name" value="Ald_Xan_dh_C"/>
    <property type="match status" value="1"/>
</dbReference>
<dbReference type="Pfam" id="PF02738">
    <property type="entry name" value="MoCoBD_1"/>
    <property type="match status" value="1"/>
</dbReference>
<proteinExistence type="predicted"/>
<dbReference type="InterPro" id="IPR036856">
    <property type="entry name" value="Ald_Oxase/Xan_DH_a/b_sf"/>
</dbReference>
<dbReference type="Gene3D" id="3.90.1170.50">
    <property type="entry name" value="Aldehyde oxidase/xanthine dehydrogenase, a/b hammerhead"/>
    <property type="match status" value="1"/>
</dbReference>
<evidence type="ECO:0000256" key="1">
    <source>
        <dbReference type="ARBA" id="ARBA00022505"/>
    </source>
</evidence>
<evidence type="ECO:0000256" key="2">
    <source>
        <dbReference type="ARBA" id="ARBA00023002"/>
    </source>
</evidence>
<name>A0A445MXR8_9BACT</name>
<dbReference type="GO" id="GO:0016491">
    <property type="term" value="F:oxidoreductase activity"/>
    <property type="evidence" value="ECO:0007669"/>
    <property type="project" value="UniProtKB-KW"/>
</dbReference>
<dbReference type="SUPFAM" id="SSF54665">
    <property type="entry name" value="CO dehydrogenase molybdoprotein N-domain-like"/>
    <property type="match status" value="1"/>
</dbReference>
<dbReference type="InterPro" id="IPR046867">
    <property type="entry name" value="AldOxase/xan_DH_MoCoBD2"/>
</dbReference>
<dbReference type="GO" id="GO:0005506">
    <property type="term" value="F:iron ion binding"/>
    <property type="evidence" value="ECO:0007669"/>
    <property type="project" value="InterPro"/>
</dbReference>
<dbReference type="InterPro" id="IPR008274">
    <property type="entry name" value="AldOxase/xan_DH_MoCoBD1"/>
</dbReference>
<dbReference type="EMBL" id="OJIN01000138">
    <property type="protein sequence ID" value="SPD74290.1"/>
    <property type="molecule type" value="Genomic_DNA"/>
</dbReference>
<dbReference type="SUPFAM" id="SSF56003">
    <property type="entry name" value="Molybdenum cofactor-binding domain"/>
    <property type="match status" value="1"/>
</dbReference>
<keyword evidence="1" id="KW-0500">Molybdenum</keyword>
<dbReference type="Pfam" id="PF20256">
    <property type="entry name" value="MoCoBD_2"/>
    <property type="match status" value="1"/>
</dbReference>
<reference evidence="4" key="1">
    <citation type="submission" date="2018-01" db="EMBL/GenBank/DDBJ databases">
        <authorList>
            <person name="Regsiter A."/>
            <person name="William W."/>
        </authorList>
    </citation>
    <scope>NUCLEOTIDE SEQUENCE</scope>
    <source>
        <strain evidence="4">TRIP AH-1</strain>
    </source>
</reference>
<dbReference type="PANTHER" id="PTHR11908:SF132">
    <property type="entry name" value="ALDEHYDE OXIDASE 1-RELATED"/>
    <property type="match status" value="1"/>
</dbReference>
<keyword evidence="2 4" id="KW-0560">Oxidoreductase</keyword>
<sequence>MMNAFSVIGKSIPRIDAQIQVTGEAKFTADIILPGMLHGKILHSPYPHAKILNIDTSKAERLSGVYAVATGKDISDIPYACLRVEPAPPFARDRFALCKDKVRFVGDCVAAVAAIDEDIAEEALNLIKVEYEELPAVFDPFEALKPDAPKIHDHGNISVDFSFHDGDVEKGFNESDLIMEEHFETQYVCHSSLETHLAVAEFSPTGELTVWASTQTPFFDQVALAETLDMPVSKVRVIKPYVGGGFGAKAETDPPIICAALLSKKAGRPVKVAYSREEQLVSSTRRHPVFVEQKIGVKKDGTIMAVDSNFVADGGAYNSTGTITTVLHGILQNGPYKVKNLRYKGLRVYTNKPFCGAQRGHGAIQARFVVESMLDMIAEKLGLDAFELRIKNGLNAGDITASNFVITSSGHRESLEKVQKEIGWKDKRGKKDGKGVGLACNFFVSGTMKSFFLKDPPSHSSVKLEARKDGYFTLLSGVSDVGQACNTTLAMIAAEELGVTVDHIGIVTGDTAVTPIDLGSFSSRVTMMGGNAAKMAASEMKRILLEEAAENLEANPEDLDVKQGQIHVKGSPEKSLTYSEVITSYFIKHKKVLFTQGDYTPPETGLEKGNEGGSPAYSFGCHGAEVDVDKETGIVKVKKIVAAHDCGFAINPMAVDGQTEGSVSMTFGQAMIEEFKVDKGQAITSSFLDYKLPTSMDMPEVKSIIVEANDPRGPFGAKEASEGTNIPTIPSITNAIYDAVGVRLKDLPVTPEKILKALEER</sequence>
<dbReference type="AlphaFoldDB" id="A0A445MXR8"/>
<gene>
    <name evidence="4" type="primary">hcrA</name>
    <name evidence="4" type="ORF">PITCH_A2220003</name>
</gene>
<protein>
    <submittedName>
        <fullName evidence="4">4-hydroxybenzoyl-CoA reductase subunit alpha</fullName>
        <ecNumber evidence="4">1.3.7.9</ecNumber>
    </submittedName>
</protein>
<dbReference type="InterPro" id="IPR016208">
    <property type="entry name" value="Ald_Oxase/xanthine_DH-like"/>
</dbReference>
<dbReference type="PANTHER" id="PTHR11908">
    <property type="entry name" value="XANTHINE DEHYDROGENASE"/>
    <property type="match status" value="1"/>
</dbReference>
<accession>A0A445MXR8</accession>
<dbReference type="Gene3D" id="3.30.365.10">
    <property type="entry name" value="Aldehyde oxidase/xanthine dehydrogenase, molybdopterin binding domain"/>
    <property type="match status" value="4"/>
</dbReference>
<feature type="domain" description="Aldehyde oxidase/xanthine dehydrogenase a/b hammerhead" evidence="3">
    <location>
        <begin position="22"/>
        <end position="135"/>
    </location>
</feature>
<dbReference type="EC" id="1.3.7.9" evidence="4"/>
<dbReference type="Pfam" id="PF01315">
    <property type="entry name" value="Ald_Xan_dh_C"/>
    <property type="match status" value="1"/>
</dbReference>
<dbReference type="InterPro" id="IPR000674">
    <property type="entry name" value="Ald_Oxase/Xan_DH_a/b"/>
</dbReference>
<organism evidence="4">
    <name type="scientific">uncultured Desulfobacterium sp</name>
    <dbReference type="NCBI Taxonomy" id="201089"/>
    <lineage>
        <taxon>Bacteria</taxon>
        <taxon>Pseudomonadati</taxon>
        <taxon>Thermodesulfobacteriota</taxon>
        <taxon>Desulfobacteria</taxon>
        <taxon>Desulfobacterales</taxon>
        <taxon>Desulfobacteriaceae</taxon>
        <taxon>Desulfobacterium</taxon>
        <taxon>environmental samples</taxon>
    </lineage>
</organism>